<evidence type="ECO:0000313" key="4">
    <source>
        <dbReference type="Proteomes" id="UP000824120"/>
    </source>
</evidence>
<gene>
    <name evidence="3" type="ORF">H5410_050779</name>
</gene>
<evidence type="ECO:0000259" key="2">
    <source>
        <dbReference type="Pfam" id="PF01156"/>
    </source>
</evidence>
<evidence type="ECO:0000256" key="1">
    <source>
        <dbReference type="ARBA" id="ARBA00009176"/>
    </source>
</evidence>
<dbReference type="Proteomes" id="UP000824120">
    <property type="component" value="Chromosome 10"/>
</dbReference>
<accession>A0A9J5WZ02</accession>
<feature type="domain" description="Inosine/uridine-preferring nucleoside hydrolase" evidence="2">
    <location>
        <begin position="65"/>
        <end position="128"/>
    </location>
</feature>
<keyword evidence="4" id="KW-1185">Reference proteome</keyword>
<proteinExistence type="inferred from homology"/>
<dbReference type="Pfam" id="PF01156">
    <property type="entry name" value="IU_nuc_hydro"/>
    <property type="match status" value="1"/>
</dbReference>
<name>A0A9J5WZ02_SOLCO</name>
<organism evidence="3 4">
    <name type="scientific">Solanum commersonii</name>
    <name type="common">Commerson's wild potato</name>
    <name type="synonym">Commerson's nightshade</name>
    <dbReference type="NCBI Taxonomy" id="4109"/>
    <lineage>
        <taxon>Eukaryota</taxon>
        <taxon>Viridiplantae</taxon>
        <taxon>Streptophyta</taxon>
        <taxon>Embryophyta</taxon>
        <taxon>Tracheophyta</taxon>
        <taxon>Spermatophyta</taxon>
        <taxon>Magnoliopsida</taxon>
        <taxon>eudicotyledons</taxon>
        <taxon>Gunneridae</taxon>
        <taxon>Pentapetalae</taxon>
        <taxon>asterids</taxon>
        <taxon>lamiids</taxon>
        <taxon>Solanales</taxon>
        <taxon>Solanaceae</taxon>
        <taxon>Solanoideae</taxon>
        <taxon>Solaneae</taxon>
        <taxon>Solanum</taxon>
    </lineage>
</organism>
<dbReference type="PANTHER" id="PTHR46692">
    <property type="entry name" value="INOSINE-URIDINE PREFERRING NUCLEOSIDE HYDROLASE FAMILY PROTEIN"/>
    <property type="match status" value="1"/>
</dbReference>
<dbReference type="OrthoDB" id="5783963at2759"/>
<evidence type="ECO:0000313" key="3">
    <source>
        <dbReference type="EMBL" id="KAG5580152.1"/>
    </source>
</evidence>
<dbReference type="InterPro" id="IPR036452">
    <property type="entry name" value="Ribo_hydro-like"/>
</dbReference>
<comment type="similarity">
    <text evidence="1">Belongs to the IUNH family.</text>
</comment>
<dbReference type="GO" id="GO:0016799">
    <property type="term" value="F:hydrolase activity, hydrolyzing N-glycosyl compounds"/>
    <property type="evidence" value="ECO:0007669"/>
    <property type="project" value="InterPro"/>
</dbReference>
<dbReference type="PANTHER" id="PTHR46692:SF9">
    <property type="entry name" value="INOSINE_URIDINE-PREFERRING NUCLEOSIDE HYDROLASE DOMAIN-CONTAINING PROTEIN"/>
    <property type="match status" value="1"/>
</dbReference>
<dbReference type="InterPro" id="IPR001910">
    <property type="entry name" value="Inosine/uridine_hydrolase_dom"/>
</dbReference>
<protein>
    <recommendedName>
        <fullName evidence="2">Inosine/uridine-preferring nucleoside hydrolase domain-containing protein</fullName>
    </recommendedName>
</protein>
<sequence length="148" mass="16981">MSVLGRYFREYRPPEGNATVGYCRYRQAIPVDPKRRLDIDSNFGFRKSFLPQCGDIGNLFTDYTSNPYTEFNFFMDPLAAYQVIHSGIPVTLVPLDATNTIPVTEKFIENFEKNQHTYEAQYCLKSLKIARDTLSNHSLSIGCIRHVS</sequence>
<dbReference type="Gene3D" id="3.90.245.10">
    <property type="entry name" value="Ribonucleoside hydrolase-like"/>
    <property type="match status" value="1"/>
</dbReference>
<dbReference type="SUPFAM" id="SSF53590">
    <property type="entry name" value="Nucleoside hydrolase"/>
    <property type="match status" value="1"/>
</dbReference>
<dbReference type="AlphaFoldDB" id="A0A9J5WZ02"/>
<comment type="caution">
    <text evidence="3">The sequence shown here is derived from an EMBL/GenBank/DDBJ whole genome shotgun (WGS) entry which is preliminary data.</text>
</comment>
<dbReference type="EMBL" id="JACXVP010000010">
    <property type="protein sequence ID" value="KAG5580152.1"/>
    <property type="molecule type" value="Genomic_DNA"/>
</dbReference>
<reference evidence="3 4" key="1">
    <citation type="submission" date="2020-09" db="EMBL/GenBank/DDBJ databases">
        <title>De no assembly of potato wild relative species, Solanum commersonii.</title>
        <authorList>
            <person name="Cho K."/>
        </authorList>
    </citation>
    <scope>NUCLEOTIDE SEQUENCE [LARGE SCALE GENOMIC DNA]</scope>
    <source>
        <strain evidence="3">LZ3.2</strain>
        <tissue evidence="3">Leaf</tissue>
    </source>
</reference>